<evidence type="ECO:0000256" key="2">
    <source>
        <dbReference type="ARBA" id="ARBA00022475"/>
    </source>
</evidence>
<proteinExistence type="predicted"/>
<name>A0A380JB53_STRDO</name>
<evidence type="ECO:0000256" key="4">
    <source>
        <dbReference type="ARBA" id="ARBA00022989"/>
    </source>
</evidence>
<dbReference type="PANTHER" id="PTHR30287">
    <property type="entry name" value="MEMBRANE COMPONENT OF PREDICTED ABC SUPERFAMILY METABOLITE UPTAKE TRANSPORTER"/>
    <property type="match status" value="1"/>
</dbReference>
<evidence type="ECO:0000256" key="6">
    <source>
        <dbReference type="SAM" id="Phobius"/>
    </source>
</evidence>
<keyword evidence="9" id="KW-1185">Reference proteome</keyword>
<evidence type="ECO:0000256" key="3">
    <source>
        <dbReference type="ARBA" id="ARBA00022692"/>
    </source>
</evidence>
<feature type="domain" description="ABC3 transporter permease C-terminal" evidence="7">
    <location>
        <begin position="649"/>
        <end position="766"/>
    </location>
</feature>
<keyword evidence="5 6" id="KW-0472">Membrane</keyword>
<dbReference type="GO" id="GO:0005886">
    <property type="term" value="C:plasma membrane"/>
    <property type="evidence" value="ECO:0007669"/>
    <property type="project" value="UniProtKB-SubCell"/>
</dbReference>
<dbReference type="PANTHER" id="PTHR30287:SF2">
    <property type="entry name" value="BLL1001 PROTEIN"/>
    <property type="match status" value="1"/>
</dbReference>
<dbReference type="Proteomes" id="UP000254082">
    <property type="component" value="Unassembled WGS sequence"/>
</dbReference>
<feature type="transmembrane region" description="Helical" evidence="6">
    <location>
        <begin position="740"/>
        <end position="760"/>
    </location>
</feature>
<keyword evidence="4 6" id="KW-1133">Transmembrane helix</keyword>
<protein>
    <submittedName>
        <fullName evidence="8">ABC transporter permease</fullName>
    </submittedName>
</protein>
<dbReference type="RefSeq" id="WP_115324805.1">
    <property type="nucleotide sequence ID" value="NZ_UHFA01000002.1"/>
</dbReference>
<keyword evidence="3 6" id="KW-0812">Transmembrane</keyword>
<feature type="transmembrane region" description="Helical" evidence="6">
    <location>
        <begin position="347"/>
        <end position="368"/>
    </location>
</feature>
<feature type="transmembrane region" description="Helical" evidence="6">
    <location>
        <begin position="307"/>
        <end position="327"/>
    </location>
</feature>
<keyword evidence="2" id="KW-1003">Cell membrane</keyword>
<evidence type="ECO:0000313" key="8">
    <source>
        <dbReference type="EMBL" id="SUN35298.1"/>
    </source>
</evidence>
<feature type="transmembrane region" description="Helical" evidence="6">
    <location>
        <begin position="253"/>
        <end position="277"/>
    </location>
</feature>
<dbReference type="OrthoDB" id="9766372at2"/>
<comment type="subcellular location">
    <subcellularLocation>
        <location evidence="1">Cell membrane</location>
        <topology evidence="1">Multi-pass membrane protein</topology>
    </subcellularLocation>
</comment>
<reference evidence="8 9" key="1">
    <citation type="submission" date="2018-06" db="EMBL/GenBank/DDBJ databases">
        <authorList>
            <consortium name="Pathogen Informatics"/>
            <person name="Doyle S."/>
        </authorList>
    </citation>
    <scope>NUCLEOTIDE SEQUENCE [LARGE SCALE GENOMIC DNA]</scope>
    <source>
        <strain evidence="9">NCTC 11391</strain>
    </source>
</reference>
<feature type="transmembrane region" description="Helical" evidence="6">
    <location>
        <begin position="425"/>
        <end position="445"/>
    </location>
</feature>
<dbReference type="Pfam" id="PF02687">
    <property type="entry name" value="FtsX"/>
    <property type="match status" value="2"/>
</dbReference>
<dbReference type="InterPro" id="IPR003838">
    <property type="entry name" value="ABC3_permease_C"/>
</dbReference>
<feature type="transmembrane region" description="Helical" evidence="6">
    <location>
        <begin position="698"/>
        <end position="720"/>
    </location>
</feature>
<organism evidence="8 9">
    <name type="scientific">Streptococcus downei MFe28</name>
    <dbReference type="NCBI Taxonomy" id="764290"/>
    <lineage>
        <taxon>Bacteria</taxon>
        <taxon>Bacillati</taxon>
        <taxon>Bacillota</taxon>
        <taxon>Bacilli</taxon>
        <taxon>Lactobacillales</taxon>
        <taxon>Streptococcaceae</taxon>
        <taxon>Streptococcus</taxon>
    </lineage>
</organism>
<evidence type="ECO:0000256" key="5">
    <source>
        <dbReference type="ARBA" id="ARBA00023136"/>
    </source>
</evidence>
<evidence type="ECO:0000259" key="7">
    <source>
        <dbReference type="Pfam" id="PF02687"/>
    </source>
</evidence>
<sequence>MKKRIIWKELRKGKIICITLIVFIAMASGLFASATNLLYSLNNSLNTFSAAAKTSHLLQMHSGNLDENAVKKFAKNNNSVEKYEIVNMLNIAGKDLYIKNNGSNESGSLIDCALVAQNSQFDFLLNSKNKVASVKEGQALVPVYYKIKYNLKVGDSIKIKVGSDYISFKIADFVKDSEMNSSFVTSKRILVNQKDWDKVARQTGTLEYLIEFRVKDTNDIDAVETAYRDAKLPSSGATITYSEMKLLNSLTDILTASLLMVVVVFLVIISVLCVRFAMLSSINQDYMDIAIMQGLGIPNKYIESIYFIKYSLITVIGCTIGYLLSFKLTPAVEGNLERYMGVADKGIIDYGLQILATVLIGGIIVLLCRKSIKKIEKVNTIKALQDNNEISSDKVIRRPSLFGRGSAWANFKLGIKYLLSYKRPYIILLLIFTSLSFLVLLPVQITSTLKSSQFTSYMGVASSDLRVDFQQGGVDKSTVKSALANDDAITDYQVFNTYLAKTDNSDGKPVTVNFETGDYSIFSLSCITGSLPKKTNQIAISYLLANDLGIKVGDKITFTISDHAYTYKVSGIYQDITNGGKSAKSIGSISNADVSRSVVNVNVSSEKKKQLVEEKLKSDFQDGKVTDISEYVNQSMGDIITQFSLITVITIIIAILVTILTITIFMRTLIVRYKADIAVMKALGYKNSDIRSQYRTRIIIPLFIGLIIGSALVLIAGQPLVSAFAASQGAPQIIFISNPFIVYGLFPMSILVVAIVTIYLSSNLLNGIKLIQK</sequence>
<evidence type="ECO:0000313" key="9">
    <source>
        <dbReference type="Proteomes" id="UP000254082"/>
    </source>
</evidence>
<dbReference type="AlphaFoldDB" id="A0A380JB53"/>
<dbReference type="InterPro" id="IPR038766">
    <property type="entry name" value="Membrane_comp_ABC_pdt"/>
</dbReference>
<dbReference type="EMBL" id="UHFA01000002">
    <property type="protein sequence ID" value="SUN35298.1"/>
    <property type="molecule type" value="Genomic_DNA"/>
</dbReference>
<feature type="domain" description="ABC3 transporter permease C-terminal" evidence="7">
    <location>
        <begin position="260"/>
        <end position="368"/>
    </location>
</feature>
<feature type="transmembrane region" description="Helical" evidence="6">
    <location>
        <begin position="643"/>
        <end position="665"/>
    </location>
</feature>
<accession>A0A380JB53</accession>
<evidence type="ECO:0000256" key="1">
    <source>
        <dbReference type="ARBA" id="ARBA00004651"/>
    </source>
</evidence>
<gene>
    <name evidence="8" type="ORF">NCTC11391_00278</name>
</gene>